<feature type="domain" description="ACB" evidence="3">
    <location>
        <begin position="276"/>
        <end position="366"/>
    </location>
</feature>
<dbReference type="PROSITE" id="PS51228">
    <property type="entry name" value="ACB_2"/>
    <property type="match status" value="1"/>
</dbReference>
<gene>
    <name evidence="4" type="primary">ACBP3_0</name>
    <name evidence="4" type="ORF">g.69262</name>
</gene>
<organism evidence="4">
    <name type="scientific">Anthurium amnicola</name>
    <dbReference type="NCBI Taxonomy" id="1678845"/>
    <lineage>
        <taxon>Eukaryota</taxon>
        <taxon>Viridiplantae</taxon>
        <taxon>Streptophyta</taxon>
        <taxon>Embryophyta</taxon>
        <taxon>Tracheophyta</taxon>
        <taxon>Spermatophyta</taxon>
        <taxon>Magnoliopsida</taxon>
        <taxon>Liliopsida</taxon>
        <taxon>Araceae</taxon>
        <taxon>Pothoideae</taxon>
        <taxon>Potheae</taxon>
        <taxon>Anthurium</taxon>
    </lineage>
</organism>
<reference evidence="4" key="1">
    <citation type="submission" date="2015-07" db="EMBL/GenBank/DDBJ databases">
        <title>Transcriptome Assembly of Anthurium amnicola.</title>
        <authorList>
            <person name="Suzuki J."/>
        </authorList>
    </citation>
    <scope>NUCLEOTIDE SEQUENCE</scope>
</reference>
<proteinExistence type="inferred from homology"/>
<evidence type="ECO:0000313" key="4">
    <source>
        <dbReference type="EMBL" id="JAT44377.1"/>
    </source>
</evidence>
<dbReference type="PANTHER" id="PTHR23310">
    <property type="entry name" value="ACYL-COA-BINDING PROTEIN, ACBP"/>
    <property type="match status" value="1"/>
</dbReference>
<dbReference type="Gene3D" id="1.20.80.10">
    <property type="match status" value="1"/>
</dbReference>
<evidence type="ECO:0000256" key="1">
    <source>
        <dbReference type="ARBA" id="ARBA00005567"/>
    </source>
</evidence>
<evidence type="ECO:0000259" key="3">
    <source>
        <dbReference type="PROSITE" id="PS51228"/>
    </source>
</evidence>
<sequence length="440" mass="45952">MELLLELLLTMLLSVLIAFLLGKIVSIAASDEDDTGARGAALGAAAPSSPRGGAPEAALPGSRLVFTREVAGEAAAVGGIPGGLHAEGREVASARVVDCIGTVDGRGVGEVVHVVEEESVVEGEGVESEEVRAMGMGLQEADGGEEIAGATVDVTEANLAKVTPEEIGLVKVSAIEEKLMLAKDGDQMVHFAPSPDEDKAVAEELGAGEVGTESIKIGEGPAMVETDDVKVDPSVTAEEVGSVSENVGPEMSVDSEKIGSLVNEDDDWEGIEKSDLEKLFGAATAFVCSAEGNEALSKLSNDVQMQLYGFHKIATEGPCYESQPLALKVSARARWHAWQRLGSMNPEMAMEKYVALLSDSIPGWMPQKNGAYGNPIEGEADPPVEGISGSGAAFSSSLLEEQLFQKNERKVESPYIGEYDVAGVSEGTEQGHHPTDSSFV</sequence>
<dbReference type="SUPFAM" id="SSF47027">
    <property type="entry name" value="Acyl-CoA binding protein"/>
    <property type="match status" value="1"/>
</dbReference>
<keyword evidence="2" id="KW-0446">Lipid-binding</keyword>
<comment type="similarity">
    <text evidence="1">Belongs to the ACBP family.</text>
</comment>
<dbReference type="GO" id="GO:0000062">
    <property type="term" value="F:fatty-acyl-CoA binding"/>
    <property type="evidence" value="ECO:0007669"/>
    <property type="project" value="InterPro"/>
</dbReference>
<dbReference type="InterPro" id="IPR014352">
    <property type="entry name" value="FERM/acyl-CoA-bd_prot_sf"/>
</dbReference>
<accession>A0A1D1XPU1</accession>
<dbReference type="GO" id="GO:0006631">
    <property type="term" value="P:fatty acid metabolic process"/>
    <property type="evidence" value="ECO:0007669"/>
    <property type="project" value="TreeGrafter"/>
</dbReference>
<dbReference type="Pfam" id="PF00887">
    <property type="entry name" value="ACBP"/>
    <property type="match status" value="1"/>
</dbReference>
<protein>
    <submittedName>
        <fullName evidence="4">Acyl-CoA-binding domain-containing protein 3</fullName>
    </submittedName>
</protein>
<dbReference type="PANTHER" id="PTHR23310:SF105">
    <property type="entry name" value="ACYL-COA-BINDING DOMAIN-CONTAINING PROTEIN 5"/>
    <property type="match status" value="1"/>
</dbReference>
<dbReference type="InterPro" id="IPR035984">
    <property type="entry name" value="Acyl-CoA-binding_sf"/>
</dbReference>
<dbReference type="InterPro" id="IPR000582">
    <property type="entry name" value="Acyl-CoA-binding_protein"/>
</dbReference>
<evidence type="ECO:0000256" key="2">
    <source>
        <dbReference type="ARBA" id="ARBA00023121"/>
    </source>
</evidence>
<name>A0A1D1XPU1_9ARAE</name>
<dbReference type="AlphaFoldDB" id="A0A1D1XPU1"/>
<dbReference type="EMBL" id="GDJX01023559">
    <property type="protein sequence ID" value="JAT44377.1"/>
    <property type="molecule type" value="Transcribed_RNA"/>
</dbReference>